<accession>A0A7W8H9I8</accession>
<dbReference type="PANTHER" id="PTHR42789:SF1">
    <property type="entry name" value="D-ISOMER SPECIFIC 2-HYDROXYACID DEHYDROGENASE FAMILY PROTEIN (AFU_ORTHOLOGUE AFUA_6G10090)"/>
    <property type="match status" value="1"/>
</dbReference>
<dbReference type="InterPro" id="IPR006140">
    <property type="entry name" value="D-isomer_DH_NAD-bd"/>
</dbReference>
<organism evidence="5 6">
    <name type="scientific">Catenibacillus scindens</name>
    <dbReference type="NCBI Taxonomy" id="673271"/>
    <lineage>
        <taxon>Bacteria</taxon>
        <taxon>Bacillati</taxon>
        <taxon>Bacillota</taxon>
        <taxon>Clostridia</taxon>
        <taxon>Lachnospirales</taxon>
        <taxon>Lachnospiraceae</taxon>
        <taxon>Catenibacillus</taxon>
    </lineage>
</organism>
<dbReference type="Gene3D" id="3.40.50.720">
    <property type="entry name" value="NAD(P)-binding Rossmann-like Domain"/>
    <property type="match status" value="2"/>
</dbReference>
<dbReference type="InterPro" id="IPR029753">
    <property type="entry name" value="D-isomer_DH_CS"/>
</dbReference>
<dbReference type="EMBL" id="JACHFW010000003">
    <property type="protein sequence ID" value="MBB5264135.1"/>
    <property type="molecule type" value="Genomic_DNA"/>
</dbReference>
<keyword evidence="2 5" id="KW-0560">Oxidoreductase</keyword>
<dbReference type="PANTHER" id="PTHR42789">
    <property type="entry name" value="D-ISOMER SPECIFIC 2-HYDROXYACID DEHYDROGENASE FAMILY PROTEIN (AFU_ORTHOLOGUE AFUA_6G10090)"/>
    <property type="match status" value="1"/>
</dbReference>
<dbReference type="FunFam" id="3.40.50.720:FF:000041">
    <property type="entry name" value="D-3-phosphoglycerate dehydrogenase"/>
    <property type="match status" value="1"/>
</dbReference>
<dbReference type="SUPFAM" id="SSF51735">
    <property type="entry name" value="NAD(P)-binding Rossmann-fold domains"/>
    <property type="match status" value="1"/>
</dbReference>
<reference evidence="5 6" key="1">
    <citation type="submission" date="2020-08" db="EMBL/GenBank/DDBJ databases">
        <title>Genomic Encyclopedia of Type Strains, Phase IV (KMG-IV): sequencing the most valuable type-strain genomes for metagenomic binning, comparative biology and taxonomic classification.</title>
        <authorList>
            <person name="Goeker M."/>
        </authorList>
    </citation>
    <scope>NUCLEOTIDE SEQUENCE [LARGE SCALE GENOMIC DNA]</scope>
    <source>
        <strain evidence="5 6">DSM 106146</strain>
    </source>
</reference>
<dbReference type="GO" id="GO:0047545">
    <property type="term" value="F:(S)-2-hydroxyglutarate dehydrogenase activity"/>
    <property type="evidence" value="ECO:0007669"/>
    <property type="project" value="UniProtKB-ARBA"/>
</dbReference>
<comment type="similarity">
    <text evidence="1">Belongs to the D-isomer specific 2-hydroxyacid dehydrogenase family.</text>
</comment>
<dbReference type="GO" id="GO:0051287">
    <property type="term" value="F:NAD binding"/>
    <property type="evidence" value="ECO:0007669"/>
    <property type="project" value="InterPro"/>
</dbReference>
<keyword evidence="3" id="KW-0520">NAD</keyword>
<dbReference type="SUPFAM" id="SSF52283">
    <property type="entry name" value="Formate/glycerate dehydrogenase catalytic domain-like"/>
    <property type="match status" value="1"/>
</dbReference>
<feature type="domain" description="D-isomer specific 2-hydroxyacid dehydrogenase NAD-binding" evidence="4">
    <location>
        <begin position="169"/>
        <end position="316"/>
    </location>
</feature>
<evidence type="ECO:0000256" key="2">
    <source>
        <dbReference type="ARBA" id="ARBA00023002"/>
    </source>
</evidence>
<evidence type="ECO:0000256" key="1">
    <source>
        <dbReference type="ARBA" id="ARBA00005854"/>
    </source>
</evidence>
<dbReference type="InterPro" id="IPR050857">
    <property type="entry name" value="D-2-hydroxyacid_DH"/>
</dbReference>
<evidence type="ECO:0000313" key="6">
    <source>
        <dbReference type="Proteomes" id="UP000543642"/>
    </source>
</evidence>
<dbReference type="RefSeq" id="WP_183772537.1">
    <property type="nucleotide sequence ID" value="NZ_JACHFW010000003.1"/>
</dbReference>
<dbReference type="Proteomes" id="UP000543642">
    <property type="component" value="Unassembled WGS sequence"/>
</dbReference>
<dbReference type="GO" id="GO:0006564">
    <property type="term" value="P:L-serine biosynthetic process"/>
    <property type="evidence" value="ECO:0007669"/>
    <property type="project" value="UniProtKB-ARBA"/>
</dbReference>
<gene>
    <name evidence="5" type="ORF">HNP82_001240</name>
</gene>
<protein>
    <submittedName>
        <fullName evidence="5">D-3-phosphoglycerate dehydrogenase</fullName>
        <ecNumber evidence="5">1.1.1.95</ecNumber>
    </submittedName>
</protein>
<proteinExistence type="inferred from homology"/>
<dbReference type="EC" id="1.1.1.95" evidence="5"/>
<dbReference type="Pfam" id="PF02826">
    <property type="entry name" value="2-Hacid_dh_C"/>
    <property type="match status" value="1"/>
</dbReference>
<dbReference type="PROSITE" id="PS00670">
    <property type="entry name" value="D_2_HYDROXYACID_DH_2"/>
    <property type="match status" value="1"/>
</dbReference>
<dbReference type="AlphaFoldDB" id="A0A7W8H9I8"/>
<dbReference type="InterPro" id="IPR036291">
    <property type="entry name" value="NAD(P)-bd_dom_sf"/>
</dbReference>
<dbReference type="GO" id="GO:0004617">
    <property type="term" value="F:phosphoglycerate dehydrogenase activity"/>
    <property type="evidence" value="ECO:0007669"/>
    <property type="project" value="UniProtKB-EC"/>
</dbReference>
<evidence type="ECO:0000256" key="3">
    <source>
        <dbReference type="ARBA" id="ARBA00023027"/>
    </source>
</evidence>
<keyword evidence="6" id="KW-1185">Reference proteome</keyword>
<name>A0A7W8H9I8_9FIRM</name>
<sequence length="351" mass="38065">MKKKMALCTPIPDKKLDIIKEYCDVTICGELKHGKGNVTEEMTREECMGSELVVLGDEYAGADTITAWANAGMKFLGVAKGTPATVDYDAIANAGLELSYTPGRNRVAVAEFCIGMMIASTRRLALSSTGLQKGEHLGAPVDDVYNVPDVKNVTWGPLDANHPFTDYGIGFELYGKTLGIAGYGAIGREVAVRAMAFGMDVIAYDPYCPVEKIEADGAKAVDLDTMLSQSDIISIHLPVLPSTKGMVNKDWFSKMKKTAYVINTARAAVIDQKDFVEALQNGTIAGAAVDVFWQEPIPANHPLLSMRNVTLTPHMAGLTTDVDGWSGNMMGDEVIAYLKGEPRKYLWKLKK</sequence>
<evidence type="ECO:0000259" key="4">
    <source>
        <dbReference type="Pfam" id="PF02826"/>
    </source>
</evidence>
<comment type="caution">
    <text evidence="5">The sequence shown here is derived from an EMBL/GenBank/DDBJ whole genome shotgun (WGS) entry which is preliminary data.</text>
</comment>
<evidence type="ECO:0000313" key="5">
    <source>
        <dbReference type="EMBL" id="MBB5264135.1"/>
    </source>
</evidence>